<dbReference type="Pfam" id="PF13711">
    <property type="entry name" value="DUF4160"/>
    <property type="match status" value="1"/>
</dbReference>
<sequence length="75" mass="8581">MPTLMVIGGIKITVYADDHNPPHFHILTAEGDVLVRISTMQVMAGTIRAKDLRIAMDWVLAHRREIENEWDRLNS</sequence>
<evidence type="ECO:0008006" key="3">
    <source>
        <dbReference type="Google" id="ProtNLM"/>
    </source>
</evidence>
<reference evidence="1 2" key="1">
    <citation type="journal article" date="2016" name="Front. Microbiol.">
        <title>Genomic Resource of Rice Seed Associated Bacteria.</title>
        <authorList>
            <person name="Midha S."/>
            <person name="Bansal K."/>
            <person name="Sharma S."/>
            <person name="Kumar N."/>
            <person name="Patil P.P."/>
            <person name="Chaudhry V."/>
            <person name="Patil P.B."/>
        </authorList>
    </citation>
    <scope>NUCLEOTIDE SEQUENCE [LARGE SCALE GENOMIC DNA]</scope>
    <source>
        <strain evidence="1 2">NS226</strain>
    </source>
</reference>
<dbReference type="OrthoDB" id="122670at2"/>
<proteinExistence type="predicted"/>
<dbReference type="EMBL" id="LDPZ01000077">
    <property type="protein sequence ID" value="KTQ83943.1"/>
    <property type="molecule type" value="Genomic_DNA"/>
</dbReference>
<evidence type="ECO:0000313" key="1">
    <source>
        <dbReference type="EMBL" id="KTQ83943.1"/>
    </source>
</evidence>
<name>A0A175R4T0_9HYPH</name>
<protein>
    <recommendedName>
        <fullName evidence="3">DUF4160 domain-containing protein</fullName>
    </recommendedName>
</protein>
<gene>
    <name evidence="1" type="ORF">NS226_21990</name>
</gene>
<evidence type="ECO:0000313" key="2">
    <source>
        <dbReference type="Proteomes" id="UP000078272"/>
    </source>
</evidence>
<dbReference type="RefSeq" id="WP_082675780.1">
    <property type="nucleotide sequence ID" value="NZ_LDPZ01000077.1"/>
</dbReference>
<comment type="caution">
    <text evidence="1">The sequence shown here is derived from an EMBL/GenBank/DDBJ whole genome shotgun (WGS) entry which is preliminary data.</text>
</comment>
<accession>A0A175R4T0</accession>
<dbReference type="AlphaFoldDB" id="A0A175R4T0"/>
<organism evidence="1 2">
    <name type="scientific">Aureimonas ureilytica</name>
    <dbReference type="NCBI Taxonomy" id="401562"/>
    <lineage>
        <taxon>Bacteria</taxon>
        <taxon>Pseudomonadati</taxon>
        <taxon>Pseudomonadota</taxon>
        <taxon>Alphaproteobacteria</taxon>
        <taxon>Hyphomicrobiales</taxon>
        <taxon>Aurantimonadaceae</taxon>
        <taxon>Aureimonas</taxon>
    </lineage>
</organism>
<dbReference type="InterPro" id="IPR025427">
    <property type="entry name" value="DUF4160"/>
</dbReference>
<dbReference type="Proteomes" id="UP000078272">
    <property type="component" value="Unassembled WGS sequence"/>
</dbReference>